<dbReference type="InterPro" id="IPR029375">
    <property type="entry name" value="CFAP141"/>
</dbReference>
<name>A0A0M0LSL9_9EUKA</name>
<evidence type="ECO:0000313" key="1">
    <source>
        <dbReference type="EMBL" id="KOO53753.1"/>
    </source>
</evidence>
<evidence type="ECO:0000313" key="2">
    <source>
        <dbReference type="Proteomes" id="UP000037460"/>
    </source>
</evidence>
<keyword evidence="2" id="KW-1185">Reference proteome</keyword>
<dbReference type="Proteomes" id="UP000037460">
    <property type="component" value="Unassembled WGS sequence"/>
</dbReference>
<organism evidence="1 2">
    <name type="scientific">Chrysochromulina tobinii</name>
    <dbReference type="NCBI Taxonomy" id="1460289"/>
    <lineage>
        <taxon>Eukaryota</taxon>
        <taxon>Haptista</taxon>
        <taxon>Haptophyta</taxon>
        <taxon>Prymnesiophyceae</taxon>
        <taxon>Prymnesiales</taxon>
        <taxon>Chrysochromulinaceae</taxon>
        <taxon>Chrysochromulina</taxon>
    </lineage>
</organism>
<sequence>MSVAPLNVRRRVEMEQTLSDRIEGMKERSHAMLAAEWATSKMRTDITQKQLQEIKTISQEMQQAQAVLLIERKTRMKEFLAYEAAIFEQQLNAMGKAFCKDR</sequence>
<dbReference type="EMBL" id="JWZX01000081">
    <property type="protein sequence ID" value="KOO53753.1"/>
    <property type="molecule type" value="Genomic_DNA"/>
</dbReference>
<reference evidence="2" key="1">
    <citation type="journal article" date="2015" name="PLoS Genet.">
        <title>Genome Sequence and Transcriptome Analyses of Chrysochromulina tobin: Metabolic Tools for Enhanced Algal Fitness in the Prominent Order Prymnesiales (Haptophyceae).</title>
        <authorList>
            <person name="Hovde B.T."/>
            <person name="Deodato C.R."/>
            <person name="Hunsperger H.M."/>
            <person name="Ryken S.A."/>
            <person name="Yost W."/>
            <person name="Jha R.K."/>
            <person name="Patterson J."/>
            <person name="Monnat R.J. Jr."/>
            <person name="Barlow S.B."/>
            <person name="Starkenburg S.R."/>
            <person name="Cattolico R.A."/>
        </authorList>
    </citation>
    <scope>NUCLEOTIDE SEQUENCE</scope>
    <source>
        <strain evidence="2">CCMP291</strain>
    </source>
</reference>
<protein>
    <submittedName>
        <fullName evidence="1">Uncharacterized protein</fullName>
    </submittedName>
</protein>
<comment type="caution">
    <text evidence="1">The sequence shown here is derived from an EMBL/GenBank/DDBJ whole genome shotgun (WGS) entry which is preliminary data.</text>
</comment>
<dbReference type="AlphaFoldDB" id="A0A0M0LSL9"/>
<accession>A0A0M0LSL9</accession>
<gene>
    <name evidence="1" type="ORF">Ctob_013836</name>
</gene>
<proteinExistence type="predicted"/>
<dbReference type="Pfam" id="PF15104">
    <property type="entry name" value="CFAP141"/>
    <property type="match status" value="1"/>
</dbReference>
<dbReference type="OrthoDB" id="2122938at2759"/>